<dbReference type="STRING" id="105696.A0A1Y2LR13"/>
<dbReference type="Proteomes" id="UP000193240">
    <property type="component" value="Unassembled WGS sequence"/>
</dbReference>
<feature type="transmembrane region" description="Helical" evidence="2">
    <location>
        <begin position="304"/>
        <end position="325"/>
    </location>
</feature>
<feature type="transmembrane region" description="Helical" evidence="2">
    <location>
        <begin position="373"/>
        <end position="393"/>
    </location>
</feature>
<dbReference type="PANTHER" id="PTHR34502">
    <property type="entry name" value="DUF6594 DOMAIN-CONTAINING PROTEIN-RELATED"/>
    <property type="match status" value="1"/>
</dbReference>
<dbReference type="InterPro" id="IPR046529">
    <property type="entry name" value="DUF6594"/>
</dbReference>
<evidence type="ECO:0000313" key="5">
    <source>
        <dbReference type="Proteomes" id="UP000193240"/>
    </source>
</evidence>
<name>A0A1Y2LR13_EPING</name>
<keyword evidence="2" id="KW-0472">Membrane</keyword>
<sequence length="396" mass="44594">MAPARTMTGDTFLDEKRAQTPASPTNTDTTLRGDAFIEIGEIHAQNPGDALDESRPTSFAEAAQPGDEKRPGFLRRVTGSFKTTPDPVLVTETKTRTLENAPNGFPRLAAFQASDSNFGLYRSYSYLHSRILLDYQSEITELEEKLDQIDWDEVDEDEDRPRFRAEADENTEARRTILREIKTKLMEYDEVLINVRRLEAFQRPSERDYRSVRRYHNNTKPLMDGEMESIRCKEDVVSISTGRERAAFDGGVETLIGQIDSTLKKIFNLKQGPLLRYFRTPELAAKTENTDISLYSATRIDKMVNIFITFVIFILLVIPIVTMYHLTSSIDLNGNTPAVTSRNTFNAVGVLIVFTLLFSAAMSVLTKAARHEMFAASAAYCAILVVFIGNFTGPNN</sequence>
<feature type="region of interest" description="Disordered" evidence="1">
    <location>
        <begin position="1"/>
        <end position="30"/>
    </location>
</feature>
<evidence type="ECO:0000256" key="2">
    <source>
        <dbReference type="SAM" id="Phobius"/>
    </source>
</evidence>
<organism evidence="4 5">
    <name type="scientific">Epicoccum nigrum</name>
    <name type="common">Soil fungus</name>
    <name type="synonym">Epicoccum purpurascens</name>
    <dbReference type="NCBI Taxonomy" id="105696"/>
    <lineage>
        <taxon>Eukaryota</taxon>
        <taxon>Fungi</taxon>
        <taxon>Dikarya</taxon>
        <taxon>Ascomycota</taxon>
        <taxon>Pezizomycotina</taxon>
        <taxon>Dothideomycetes</taxon>
        <taxon>Pleosporomycetidae</taxon>
        <taxon>Pleosporales</taxon>
        <taxon>Pleosporineae</taxon>
        <taxon>Didymellaceae</taxon>
        <taxon>Epicoccum</taxon>
    </lineage>
</organism>
<feature type="transmembrane region" description="Helical" evidence="2">
    <location>
        <begin position="345"/>
        <end position="366"/>
    </location>
</feature>
<evidence type="ECO:0000256" key="1">
    <source>
        <dbReference type="SAM" id="MobiDB-lite"/>
    </source>
</evidence>
<evidence type="ECO:0000259" key="3">
    <source>
        <dbReference type="Pfam" id="PF20237"/>
    </source>
</evidence>
<feature type="domain" description="DUF6594" evidence="3">
    <location>
        <begin position="105"/>
        <end position="385"/>
    </location>
</feature>
<dbReference type="OMA" id="GREWATF"/>
<accession>A0A1Y2LR13</accession>
<gene>
    <name evidence="4" type="ORF">B5807_08691</name>
</gene>
<keyword evidence="2" id="KW-0812">Transmembrane</keyword>
<dbReference type="Pfam" id="PF20237">
    <property type="entry name" value="DUF6594"/>
    <property type="match status" value="1"/>
</dbReference>
<keyword evidence="5" id="KW-1185">Reference proteome</keyword>
<reference evidence="4 5" key="1">
    <citation type="journal article" date="2017" name="Genome Announc.">
        <title>Genome sequence of the saprophytic ascomycete Epicoccum nigrum ICMP 19927 strain isolated from New Zealand.</title>
        <authorList>
            <person name="Fokin M."/>
            <person name="Fleetwood D."/>
            <person name="Weir B.S."/>
            <person name="Villas-Boas S.G."/>
        </authorList>
    </citation>
    <scope>NUCLEOTIDE SEQUENCE [LARGE SCALE GENOMIC DNA]</scope>
    <source>
        <strain evidence="4 5">ICMP 19927</strain>
    </source>
</reference>
<evidence type="ECO:0000313" key="4">
    <source>
        <dbReference type="EMBL" id="OSS46275.1"/>
    </source>
</evidence>
<feature type="compositionally biased region" description="Polar residues" evidence="1">
    <location>
        <begin position="20"/>
        <end position="30"/>
    </location>
</feature>
<dbReference type="PANTHER" id="PTHR34502:SF3">
    <property type="entry name" value="DUF6594 DOMAIN-CONTAINING PROTEIN"/>
    <property type="match status" value="1"/>
</dbReference>
<dbReference type="AlphaFoldDB" id="A0A1Y2LR13"/>
<keyword evidence="2" id="KW-1133">Transmembrane helix</keyword>
<dbReference type="EMBL" id="KZ107851">
    <property type="protein sequence ID" value="OSS46275.1"/>
    <property type="molecule type" value="Genomic_DNA"/>
</dbReference>
<feature type="region of interest" description="Disordered" evidence="1">
    <location>
        <begin position="45"/>
        <end position="73"/>
    </location>
</feature>
<proteinExistence type="predicted"/>
<dbReference type="InParanoid" id="A0A1Y2LR13"/>
<protein>
    <recommendedName>
        <fullName evidence="3">DUF6594 domain-containing protein</fullName>
    </recommendedName>
</protein>